<feature type="region of interest" description="Disordered" evidence="1">
    <location>
        <begin position="921"/>
        <end position="942"/>
    </location>
</feature>
<feature type="compositionally biased region" description="Basic and acidic residues" evidence="1">
    <location>
        <begin position="1140"/>
        <end position="1152"/>
    </location>
</feature>
<feature type="region of interest" description="Disordered" evidence="1">
    <location>
        <begin position="1"/>
        <end position="61"/>
    </location>
</feature>
<protein>
    <submittedName>
        <fullName evidence="2">Uncharacterized protein</fullName>
    </submittedName>
</protein>
<evidence type="ECO:0000313" key="2">
    <source>
        <dbReference type="EMBL" id="KMZ84489.1"/>
    </source>
</evidence>
<feature type="compositionally biased region" description="Gly residues" evidence="1">
    <location>
        <begin position="1126"/>
        <end position="1135"/>
    </location>
</feature>
<proteinExistence type="predicted"/>
<reference evidence="2 3" key="1">
    <citation type="submission" date="2011-08" db="EMBL/GenBank/DDBJ databases">
        <title>The Genome Sequence of Plasmodium vivax Brazil I.</title>
        <authorList>
            <consortium name="The Broad Institute Genome Sequencing Platform"/>
            <consortium name="The Broad Institute Genome Sequencing Center for Infectious Disease"/>
            <person name="Neafsey D."/>
            <person name="Carlton J."/>
            <person name="Barnwell J."/>
            <person name="Collins W."/>
            <person name="Escalante A."/>
            <person name="Mullikin J."/>
            <person name="Saul A."/>
            <person name="Guigo R."/>
            <person name="Camara F."/>
            <person name="Young S.K."/>
            <person name="Zeng Q."/>
            <person name="Gargeya S."/>
            <person name="Fitzgerald M."/>
            <person name="Haas B."/>
            <person name="Abouelleil A."/>
            <person name="Alvarado L."/>
            <person name="Arachchi H.M."/>
            <person name="Berlin A."/>
            <person name="Brown A."/>
            <person name="Chapman S.B."/>
            <person name="Chen Z."/>
            <person name="Dunbar C."/>
            <person name="Freedman E."/>
            <person name="Gearin G."/>
            <person name="Gellesch M."/>
            <person name="Goldberg J."/>
            <person name="Griggs A."/>
            <person name="Gujja S."/>
            <person name="Heiman D."/>
            <person name="Howarth C."/>
            <person name="Larson L."/>
            <person name="Lui A."/>
            <person name="MacDonald P.J.P."/>
            <person name="Montmayeur A."/>
            <person name="Murphy C."/>
            <person name="Neiman D."/>
            <person name="Pearson M."/>
            <person name="Priest M."/>
            <person name="Roberts A."/>
            <person name="Saif S."/>
            <person name="Shea T."/>
            <person name="Shenoy N."/>
            <person name="Sisk P."/>
            <person name="Stolte C."/>
            <person name="Sykes S."/>
            <person name="Wortman J."/>
            <person name="Nusbaum C."/>
            <person name="Birren B."/>
        </authorList>
    </citation>
    <scope>NUCLEOTIDE SEQUENCE [LARGE SCALE GENOMIC DNA]</scope>
    <source>
        <strain evidence="2 3">Brazil I</strain>
    </source>
</reference>
<organism evidence="2 3">
    <name type="scientific">Plasmodium vivax (strain Brazil I)</name>
    <dbReference type="NCBI Taxonomy" id="1033975"/>
    <lineage>
        <taxon>Eukaryota</taxon>
        <taxon>Sar</taxon>
        <taxon>Alveolata</taxon>
        <taxon>Apicomplexa</taxon>
        <taxon>Aconoidasida</taxon>
        <taxon>Haemosporida</taxon>
        <taxon>Plasmodiidae</taxon>
        <taxon>Plasmodium</taxon>
        <taxon>Plasmodium (Plasmodium)</taxon>
    </lineage>
</organism>
<sequence>MEEGPLEGNLTSPPFDTEHYGNLIKRERSNSPSGSCHQANEASGSDGALKRHTPKGGENKWTKNEKNKCIIFSTLLRYKKYLTKKGNTYFDFNQTNLELNEKELLLQSSNYFHLFDLSSLFYPHVYVNVNSHMSVNISNYLNYVKGGSQERDHPVKGSQEKDPSVDLPTDASPIMQYATRQEFILEAIQKVEHIEVFKKVQLVKKLLLTVNREVAQKVQPYVDNIPEVNPNDYICVQTNRQNDLLFGYVKSSKFNLIFEVFNFKKFFKKCHEDNIGVTLHEVKDRGSDGQSFVERLDREEGIYLKEQPIHVKRELYQNVKFCSAHYCDYYFFKNAPVECLFGGGEKGEKKIFTFSLCLKYVKNHLFVLLLFSCSPPHRAANHITNAEGAVPNLDEMDMHNKHFNLNESDKNVFKRNTFFVHNLYDQLRCKILGLISFASFPPNDYIVGIHLTKLKRCSCSSSPGGYSFNVYCLSNGGVIYIFLCTLMRRENLCEDSFQMHVCKYYHFELRRKGTYHSVKVVECSSAFLHTLLGGGLQRRTGKKANQKRSNPRGEQLTQSNRGVAHILEEETAAPLHSDNRREAQGDITSSRKNPDGKKPTRGGTQMEKYKLLFFIITSKCDLFVVTFRRRKKGGELELLNYSCTNCGNPNHIIRGVLVNKHHFGKADEGEKGPKGNTTMGYPNGRTHQHHRAKQPNRSCSIFELLCYLQNGGVKKYSLVCTAKEQHLEFFLTKNEMPRGELLCKKQFFIPILFPFNEEVLKRKKKKNDNSVTLYNTQASYFKSIFFIYHQEKQYENVSLCVNDQCLLITYVKSICKLLRQIRALMGRAKITQGERHTGGDVTFHDQVGTLEMGGKGNSRSGDADLSPNERTNCLLGEDPLNGNLFTHREHKTHFWEYRYILFGFYDLFLINQNNSSVGNASGGNASGGSGNPGASEKGKTSHTVNTIHTANPANSVNAYDAHSHFNFLNIVKDCLPFDDLARGGPNAPCRESKRKVKMNFYLFLQTLIQFQANYISEGNSFFHLIFEELCQENGHPGGANHTPTVGRKSSSPPFNPIVDIRTHFCVLFAFLIHMYNFCLKKNGIISSDSFSSHITYFLISKKTRRNRKRFRYVYGPGAGEVAHSGSGNGHAGGNASGNENGHHGDHAGDTAEERPNLLPVRKCLYYISKVRKYLHYIFSGAAESENADWMGSPPHVHLHVYPLLYLCQVLYIMLNTLRINNTNLFINLSYDLRKNNLDYFYLLLLLNFYGLHDSLISPGGVEDPLSGGEGGEEDLHQFFGQIFQKKKIPNGDKTNDEEMEGIEIDEDTFERHQVMIHNFIKRITSRLKEDHYVVERIYFKINCVLCGKACVSNLYNNYYICEERHIFNKCMVTLCCISKSSLVIPSVYLSRDLSKPVFEEPIGTLQFNLRVKLDCPYFCSFCHLFMTTQNGFFAKHFLFKQCPFCNHHLVAV</sequence>
<gene>
    <name evidence="2" type="ORF">PVBG_00269</name>
</gene>
<dbReference type="OrthoDB" id="371788at2759"/>
<name>A0A0J9SNP3_PLAV1</name>
<evidence type="ECO:0000256" key="1">
    <source>
        <dbReference type="SAM" id="MobiDB-lite"/>
    </source>
</evidence>
<feature type="compositionally biased region" description="Gly residues" evidence="1">
    <location>
        <begin position="921"/>
        <end position="931"/>
    </location>
</feature>
<feature type="region of interest" description="Disordered" evidence="1">
    <location>
        <begin position="538"/>
        <end position="603"/>
    </location>
</feature>
<dbReference type="EMBL" id="KQ234858">
    <property type="protein sequence ID" value="KMZ84489.1"/>
    <property type="molecule type" value="Genomic_DNA"/>
</dbReference>
<feature type="compositionally biased region" description="Basic residues" evidence="1">
    <location>
        <begin position="539"/>
        <end position="550"/>
    </location>
</feature>
<feature type="compositionally biased region" description="Basic and acidic residues" evidence="1">
    <location>
        <begin position="16"/>
        <end position="29"/>
    </location>
</feature>
<feature type="compositionally biased region" description="Polar residues" evidence="1">
    <location>
        <begin position="30"/>
        <end position="43"/>
    </location>
</feature>
<dbReference type="Proteomes" id="UP000053327">
    <property type="component" value="Unassembled WGS sequence"/>
</dbReference>
<evidence type="ECO:0000313" key="3">
    <source>
        <dbReference type="Proteomes" id="UP000053327"/>
    </source>
</evidence>
<accession>A0A0J9SNP3</accession>
<feature type="region of interest" description="Disordered" evidence="1">
    <location>
        <begin position="1124"/>
        <end position="1152"/>
    </location>
</feature>